<evidence type="ECO:0000313" key="3">
    <source>
        <dbReference type="Proteomes" id="UP000593564"/>
    </source>
</evidence>
<comment type="caution">
    <text evidence="2">The sequence shown here is derived from an EMBL/GenBank/DDBJ whole genome shotgun (WGS) entry which is preliminary data.</text>
</comment>
<dbReference type="AlphaFoldDB" id="A0A7J7FXP5"/>
<gene>
    <name evidence="2" type="ORF">HYC85_029286</name>
</gene>
<accession>A0A7J7FXP5</accession>
<name>A0A7J7FXP5_CAMSI</name>
<reference evidence="3" key="1">
    <citation type="journal article" date="2020" name="Nat. Commun.">
        <title>Genome assembly of wild tea tree DASZ reveals pedigree and selection history of tea varieties.</title>
        <authorList>
            <person name="Zhang W."/>
            <person name="Zhang Y."/>
            <person name="Qiu H."/>
            <person name="Guo Y."/>
            <person name="Wan H."/>
            <person name="Zhang X."/>
            <person name="Scossa F."/>
            <person name="Alseekh S."/>
            <person name="Zhang Q."/>
            <person name="Wang P."/>
            <person name="Xu L."/>
            <person name="Schmidt M.H."/>
            <person name="Jia X."/>
            <person name="Li D."/>
            <person name="Zhu A."/>
            <person name="Guo F."/>
            <person name="Chen W."/>
            <person name="Ni D."/>
            <person name="Usadel B."/>
            <person name="Fernie A.R."/>
            <person name="Wen W."/>
        </authorList>
    </citation>
    <scope>NUCLEOTIDE SEQUENCE [LARGE SCALE GENOMIC DNA]</scope>
    <source>
        <strain evidence="3">cv. G240</strain>
    </source>
</reference>
<dbReference type="EMBL" id="JACBKZ010000014">
    <property type="protein sequence ID" value="KAF5933115.1"/>
    <property type="molecule type" value="Genomic_DNA"/>
</dbReference>
<organism evidence="2 3">
    <name type="scientific">Camellia sinensis</name>
    <name type="common">Tea plant</name>
    <name type="synonym">Thea sinensis</name>
    <dbReference type="NCBI Taxonomy" id="4442"/>
    <lineage>
        <taxon>Eukaryota</taxon>
        <taxon>Viridiplantae</taxon>
        <taxon>Streptophyta</taxon>
        <taxon>Embryophyta</taxon>
        <taxon>Tracheophyta</taxon>
        <taxon>Spermatophyta</taxon>
        <taxon>Magnoliopsida</taxon>
        <taxon>eudicotyledons</taxon>
        <taxon>Gunneridae</taxon>
        <taxon>Pentapetalae</taxon>
        <taxon>asterids</taxon>
        <taxon>Ericales</taxon>
        <taxon>Theaceae</taxon>
        <taxon>Camellia</taxon>
    </lineage>
</organism>
<sequence>MAEAFMAQYSYNTQIEPKRAFTRNSNATTSGSAVARPSDVGMVTTTPKTANPFANTSNTTSQTSSHQPRGQRVFTPLYMSLSKALGVLIKKGHLKPLEPHPLPDPLPPKHNLAKYYHGHDIDLCFRLCHEIQDLIDNKVIAPPQKPSVTTNPLPLHNQVHPPRRMNLIQTLAIPYDPSRYFTHSHLPKPTLFIPESTDLCMMNASTSQPEPVVVMMVEEGRLALKDHGNVSSVPEGFVDLSEGEYNMCRYIVPTNQATPDSRVA</sequence>
<protein>
    <submittedName>
        <fullName evidence="2">Uncharacterized protein</fullName>
    </submittedName>
</protein>
<feature type="region of interest" description="Disordered" evidence="1">
    <location>
        <begin position="48"/>
        <end position="69"/>
    </location>
</feature>
<feature type="compositionally biased region" description="Low complexity" evidence="1">
    <location>
        <begin position="55"/>
        <end position="65"/>
    </location>
</feature>
<evidence type="ECO:0000313" key="2">
    <source>
        <dbReference type="EMBL" id="KAF5933115.1"/>
    </source>
</evidence>
<keyword evidence="3" id="KW-1185">Reference proteome</keyword>
<dbReference type="Proteomes" id="UP000593564">
    <property type="component" value="Unassembled WGS sequence"/>
</dbReference>
<evidence type="ECO:0000256" key="1">
    <source>
        <dbReference type="SAM" id="MobiDB-lite"/>
    </source>
</evidence>
<reference evidence="2 3" key="2">
    <citation type="submission" date="2020-07" db="EMBL/GenBank/DDBJ databases">
        <title>Genome assembly of wild tea tree DASZ reveals pedigree and selection history of tea varieties.</title>
        <authorList>
            <person name="Zhang W."/>
        </authorList>
    </citation>
    <scope>NUCLEOTIDE SEQUENCE [LARGE SCALE GENOMIC DNA]</scope>
    <source>
        <strain evidence="3">cv. G240</strain>
        <tissue evidence="2">Leaf</tissue>
    </source>
</reference>
<proteinExistence type="predicted"/>